<name>A0ABQ3GZN4_9NEIS</name>
<keyword evidence="4" id="KW-0378">Hydrolase</keyword>
<dbReference type="GO" id="GO:0004519">
    <property type="term" value="F:endonuclease activity"/>
    <property type="evidence" value="ECO:0007669"/>
    <property type="project" value="UniProtKB-KW"/>
</dbReference>
<dbReference type="NCBIfam" id="TIGR00632">
    <property type="entry name" value="vsr"/>
    <property type="match status" value="1"/>
</dbReference>
<sequence>MTDIIDQATRSRMMSGIRGKDTKPEMLIRKALHARGFRYRLHAPDLPGKPDLVFPRYKAVLFVHGCFWHGHQGCKYFRLPGTRTDFWASKITANCVRDSKQQRLLIEKGWRVLVIWECATRKFQPEYAESVFDLLCDWLKSDTGSAQLDANGLSPLPCSATESVTPSKVLPPNT</sequence>
<dbReference type="Pfam" id="PF03852">
    <property type="entry name" value="Vsr"/>
    <property type="match status" value="1"/>
</dbReference>
<dbReference type="InterPro" id="IPR004603">
    <property type="entry name" value="DNA_mismatch_endonuc_vsr"/>
</dbReference>
<dbReference type="InterPro" id="IPR011335">
    <property type="entry name" value="Restrct_endonuc-II-like"/>
</dbReference>
<dbReference type="SUPFAM" id="SSF52980">
    <property type="entry name" value="Restriction endonuclease-like"/>
    <property type="match status" value="1"/>
</dbReference>
<accession>A0ABQ3GZN4</accession>
<protein>
    <submittedName>
        <fullName evidence="7">Very short patch repair endonuclease</fullName>
    </submittedName>
</protein>
<dbReference type="Proteomes" id="UP000604737">
    <property type="component" value="Unassembled WGS sequence"/>
</dbReference>
<keyword evidence="5" id="KW-0234">DNA repair</keyword>
<keyword evidence="8" id="KW-1185">Reference proteome</keyword>
<comment type="similarity">
    <text evidence="6">Belongs to the Vsr family.</text>
</comment>
<evidence type="ECO:0000256" key="6">
    <source>
        <dbReference type="ARBA" id="ARBA00029466"/>
    </source>
</evidence>
<proteinExistence type="inferred from homology"/>
<keyword evidence="3" id="KW-0227">DNA damage</keyword>
<evidence type="ECO:0000313" key="7">
    <source>
        <dbReference type="EMBL" id="GHD60284.1"/>
    </source>
</evidence>
<keyword evidence="2 7" id="KW-0255">Endonuclease</keyword>
<gene>
    <name evidence="7" type="ORF">GCM10007350_13080</name>
</gene>
<evidence type="ECO:0000256" key="3">
    <source>
        <dbReference type="ARBA" id="ARBA00022763"/>
    </source>
</evidence>
<evidence type="ECO:0000256" key="5">
    <source>
        <dbReference type="ARBA" id="ARBA00023204"/>
    </source>
</evidence>
<dbReference type="EMBL" id="BMYO01000003">
    <property type="protein sequence ID" value="GHD60284.1"/>
    <property type="molecule type" value="Genomic_DNA"/>
</dbReference>
<evidence type="ECO:0000256" key="4">
    <source>
        <dbReference type="ARBA" id="ARBA00022801"/>
    </source>
</evidence>
<evidence type="ECO:0000313" key="8">
    <source>
        <dbReference type="Proteomes" id="UP000604737"/>
    </source>
</evidence>
<reference evidence="8" key="1">
    <citation type="journal article" date="2019" name="Int. J. Syst. Evol. Microbiol.">
        <title>The Global Catalogue of Microorganisms (GCM) 10K type strain sequencing project: providing services to taxonomists for standard genome sequencing and annotation.</title>
        <authorList>
            <consortium name="The Broad Institute Genomics Platform"/>
            <consortium name="The Broad Institute Genome Sequencing Center for Infectious Disease"/>
            <person name="Wu L."/>
            <person name="Ma J."/>
        </authorList>
    </citation>
    <scope>NUCLEOTIDE SEQUENCE [LARGE SCALE GENOMIC DNA]</scope>
    <source>
        <strain evidence="8">KCTC 23701</strain>
    </source>
</reference>
<evidence type="ECO:0000256" key="1">
    <source>
        <dbReference type="ARBA" id="ARBA00022722"/>
    </source>
</evidence>
<dbReference type="Gene3D" id="3.40.960.10">
    <property type="entry name" value="VSR Endonuclease"/>
    <property type="match status" value="1"/>
</dbReference>
<comment type="caution">
    <text evidence="7">The sequence shown here is derived from an EMBL/GenBank/DDBJ whole genome shotgun (WGS) entry which is preliminary data.</text>
</comment>
<dbReference type="RefSeq" id="WP_189459379.1">
    <property type="nucleotide sequence ID" value="NZ_BMYO01000003.1"/>
</dbReference>
<dbReference type="CDD" id="cd00221">
    <property type="entry name" value="Vsr"/>
    <property type="match status" value="1"/>
</dbReference>
<evidence type="ECO:0000256" key="2">
    <source>
        <dbReference type="ARBA" id="ARBA00022759"/>
    </source>
</evidence>
<keyword evidence="1" id="KW-0540">Nuclease</keyword>
<organism evidence="7 8">
    <name type="scientific">Jeongeupia chitinilytica</name>
    <dbReference type="NCBI Taxonomy" id="1041641"/>
    <lineage>
        <taxon>Bacteria</taxon>
        <taxon>Pseudomonadati</taxon>
        <taxon>Pseudomonadota</taxon>
        <taxon>Betaproteobacteria</taxon>
        <taxon>Neisseriales</taxon>
        <taxon>Chitinibacteraceae</taxon>
        <taxon>Jeongeupia</taxon>
    </lineage>
</organism>